<evidence type="ECO:0000259" key="3">
    <source>
        <dbReference type="Pfam" id="PF03976"/>
    </source>
</evidence>
<dbReference type="PANTHER" id="PTHR34383">
    <property type="entry name" value="POLYPHOSPHATE:AMP PHOSPHOTRANSFERASE-RELATED"/>
    <property type="match status" value="1"/>
</dbReference>
<dbReference type="OrthoDB" id="9775224at2"/>
<comment type="caution">
    <text evidence="4">The sequence shown here is derived from an EMBL/GenBank/DDBJ whole genome shotgun (WGS) entry which is preliminary data.</text>
</comment>
<sequence>MDTSKYLVKQDEKVDLTTYTTSEVNVQSEKEVREKLIPETLEKLKELHLKLQAEESKGIVVVLQAMDAAGKDETISYIFSNLTAQGLKVTSFKKPTDEELAHDYLWRFHKGLPARGEIGIFNRSYYEEVIAPRVHDLLESTPLPDELIDEKIWSIRYKQINNFEKYLVENGFPVVKFFFNVSKEEQKKRLLERMKNPDMNWEFSFSDIKERQHWDGYQHIFEDILDHTSTEYAPWYVLPADDEWYSRYIVAEVMVELLEKIDPQYPEISGEEKEKLDEAIKLLEEEE</sequence>
<proteinExistence type="predicted"/>
<gene>
    <name evidence="4" type="ORF">B0H99_102117</name>
</gene>
<evidence type="ECO:0000313" key="4">
    <source>
        <dbReference type="EMBL" id="PSL41434.1"/>
    </source>
</evidence>
<organism evidence="4 5">
    <name type="scientific">Planomicrobium soli</name>
    <dbReference type="NCBI Taxonomy" id="1176648"/>
    <lineage>
        <taxon>Bacteria</taxon>
        <taxon>Bacillati</taxon>
        <taxon>Bacillota</taxon>
        <taxon>Bacilli</taxon>
        <taxon>Bacillales</taxon>
        <taxon>Caryophanaceae</taxon>
        <taxon>Planomicrobium</taxon>
    </lineage>
</organism>
<dbReference type="NCBIfam" id="TIGR03709">
    <property type="entry name" value="PPK2_rel_1"/>
    <property type="match status" value="1"/>
</dbReference>
<accession>A0A2P8H5G5</accession>
<dbReference type="SUPFAM" id="SSF52540">
    <property type="entry name" value="P-loop containing nucleoside triphosphate hydrolases"/>
    <property type="match status" value="1"/>
</dbReference>
<feature type="domain" description="Polyphosphate kinase-2-related" evidence="3">
    <location>
        <begin position="31"/>
        <end position="262"/>
    </location>
</feature>
<dbReference type="EMBL" id="PYAT01000002">
    <property type="protein sequence ID" value="PSL41434.1"/>
    <property type="molecule type" value="Genomic_DNA"/>
</dbReference>
<dbReference type="Pfam" id="PF03976">
    <property type="entry name" value="PPK2"/>
    <property type="match status" value="1"/>
</dbReference>
<dbReference type="InterPro" id="IPR016898">
    <property type="entry name" value="Polyphosphate_phosphotransfera"/>
</dbReference>
<dbReference type="Proteomes" id="UP000242682">
    <property type="component" value="Unassembled WGS sequence"/>
</dbReference>
<dbReference type="AlphaFoldDB" id="A0A2P8H5G5"/>
<keyword evidence="2" id="KW-0418">Kinase</keyword>
<dbReference type="GO" id="GO:0008976">
    <property type="term" value="F:polyphosphate kinase activity"/>
    <property type="evidence" value="ECO:0007669"/>
    <property type="project" value="InterPro"/>
</dbReference>
<keyword evidence="5" id="KW-1185">Reference proteome</keyword>
<dbReference type="InterPro" id="IPR027417">
    <property type="entry name" value="P-loop_NTPase"/>
</dbReference>
<evidence type="ECO:0000256" key="2">
    <source>
        <dbReference type="ARBA" id="ARBA00022777"/>
    </source>
</evidence>
<protein>
    <submittedName>
        <fullName evidence="4">PPK2 family polyphosphate:nucleotide phosphotransferase</fullName>
    </submittedName>
</protein>
<dbReference type="GO" id="GO:0006797">
    <property type="term" value="P:polyphosphate metabolic process"/>
    <property type="evidence" value="ECO:0007669"/>
    <property type="project" value="InterPro"/>
</dbReference>
<dbReference type="RefSeq" id="WP_106532129.1">
    <property type="nucleotide sequence ID" value="NZ_PYAT01000002.1"/>
</dbReference>
<evidence type="ECO:0000256" key="1">
    <source>
        <dbReference type="ARBA" id="ARBA00022679"/>
    </source>
</evidence>
<name>A0A2P8H5G5_9BACL</name>
<dbReference type="InterPro" id="IPR022300">
    <property type="entry name" value="PPK2-rel_1"/>
</dbReference>
<reference evidence="4 5" key="1">
    <citation type="submission" date="2018-03" db="EMBL/GenBank/DDBJ databases">
        <title>Genomic Encyclopedia of Type Strains, Phase III (KMG-III): the genomes of soil and plant-associated and newly described type strains.</title>
        <authorList>
            <person name="Whitman W."/>
        </authorList>
    </citation>
    <scope>NUCLEOTIDE SEQUENCE [LARGE SCALE GENOMIC DNA]</scope>
    <source>
        <strain evidence="4 5">CGMCC 1.12259</strain>
    </source>
</reference>
<evidence type="ECO:0000313" key="5">
    <source>
        <dbReference type="Proteomes" id="UP000242682"/>
    </source>
</evidence>
<dbReference type="PIRSF" id="PIRSF028756">
    <property type="entry name" value="PPK2_prd"/>
    <property type="match status" value="1"/>
</dbReference>
<dbReference type="InterPro" id="IPR022488">
    <property type="entry name" value="PPK2-related"/>
</dbReference>
<dbReference type="PANTHER" id="PTHR34383:SF3">
    <property type="entry name" value="POLYPHOSPHATE:AMP PHOSPHOTRANSFERASE"/>
    <property type="match status" value="1"/>
</dbReference>
<keyword evidence="1 4" id="KW-0808">Transferase</keyword>
<dbReference type="Gene3D" id="3.40.50.300">
    <property type="entry name" value="P-loop containing nucleotide triphosphate hydrolases"/>
    <property type="match status" value="1"/>
</dbReference>